<dbReference type="GO" id="GO:0070403">
    <property type="term" value="F:NAD+ binding"/>
    <property type="evidence" value="ECO:0007669"/>
    <property type="project" value="InterPro"/>
</dbReference>
<evidence type="ECO:0000256" key="11">
    <source>
        <dbReference type="ARBA" id="ARBA00023268"/>
    </source>
</evidence>
<dbReference type="PANTHER" id="PTHR23309">
    <property type="entry name" value="3-HYDROXYACYL-COA DEHYROGENASE"/>
    <property type="match status" value="1"/>
</dbReference>
<keyword evidence="3" id="KW-0276">Fatty acid metabolism</keyword>
<dbReference type="RefSeq" id="WP_254293729.1">
    <property type="nucleotide sequence ID" value="NZ_JAMLDX010000009.1"/>
</dbReference>
<dbReference type="SUPFAM" id="SSF51735">
    <property type="entry name" value="NAD(P)-binding Rossmann-fold domains"/>
    <property type="match status" value="1"/>
</dbReference>
<evidence type="ECO:0000256" key="2">
    <source>
        <dbReference type="ARBA" id="ARBA00005005"/>
    </source>
</evidence>
<evidence type="ECO:0000256" key="6">
    <source>
        <dbReference type="ARBA" id="ARBA00023027"/>
    </source>
</evidence>
<feature type="domain" description="3-hydroxyacyl-CoA dehydrogenase NAD binding" evidence="14">
    <location>
        <begin position="300"/>
        <end position="478"/>
    </location>
</feature>
<name>A0A9X2KLX2_9SPHN</name>
<proteinExistence type="predicted"/>
<dbReference type="GO" id="GO:0003857">
    <property type="term" value="F:(3S)-3-hydroxyacyl-CoA dehydrogenase (NAD+) activity"/>
    <property type="evidence" value="ECO:0007669"/>
    <property type="project" value="UniProtKB-EC"/>
</dbReference>
<dbReference type="SUPFAM" id="SSF48179">
    <property type="entry name" value="6-phosphogluconate dehydrogenase C-terminal domain-like"/>
    <property type="match status" value="2"/>
</dbReference>
<evidence type="ECO:0000256" key="5">
    <source>
        <dbReference type="ARBA" id="ARBA00023002"/>
    </source>
</evidence>
<dbReference type="FunFam" id="1.10.1040.50:FF:000006">
    <property type="entry name" value="Peroxisomal bifunctional enzyme"/>
    <property type="match status" value="1"/>
</dbReference>
<keyword evidence="10" id="KW-0456">Lyase</keyword>
<dbReference type="GO" id="GO:0006631">
    <property type="term" value="P:fatty acid metabolic process"/>
    <property type="evidence" value="ECO:0007669"/>
    <property type="project" value="UniProtKB-KW"/>
</dbReference>
<evidence type="ECO:0000256" key="1">
    <source>
        <dbReference type="ARBA" id="ARBA00004275"/>
    </source>
</evidence>
<dbReference type="Gene3D" id="3.90.226.10">
    <property type="entry name" value="2-enoyl-CoA Hydratase, Chain A, domain 1"/>
    <property type="match status" value="1"/>
</dbReference>
<dbReference type="FunFam" id="3.40.50.720:FF:000009">
    <property type="entry name" value="Fatty oxidation complex, alpha subunit"/>
    <property type="match status" value="1"/>
</dbReference>
<organism evidence="15 16">
    <name type="scientific">Sphingomonas tagetis</name>
    <dbReference type="NCBI Taxonomy" id="2949092"/>
    <lineage>
        <taxon>Bacteria</taxon>
        <taxon>Pseudomonadati</taxon>
        <taxon>Pseudomonadota</taxon>
        <taxon>Alphaproteobacteria</taxon>
        <taxon>Sphingomonadales</taxon>
        <taxon>Sphingomonadaceae</taxon>
        <taxon>Sphingomonas</taxon>
    </lineage>
</organism>
<sequence length="707" mass="75627">MSQDPETAVRYQVVDEVAVLTIDFPPVNALGAPMREGMVRRLEQAGEDASVKAIVVIGANDRFVAGADIREFGKPRVGPTLQRIQGLMETSVKPVVCALDGHALGGGLELALAAPFRIAAVRAKVGLPEVTLGLLPGGGGTQRMTRMVGPDVALDLILSGRHISATQALDLGIVDAVTQGDLRMDAIAFAKAKAAEGGPFPKAIEREDKVAGTDRALFEQTRAANARKWAGTVAPFKIVDCVEAASTMAPRAGLEFEREAFELCLNAPSRAAQVHLFFAEREAAKVIGLDPAVRPRDIRKVGVIGAGTMGGGIAMSVINSGLNCVLLDATQEGLDAGLDKVRGNYATSVKRGSRTQAQIDAALALLSTSLDYAAFSDCDIVIEAVFENMAIKQEIFGKLDAVCKPGAVLATNTSALDIDEIAAATKRPQDVIGTHFFSPANVMRLCENVRGAKSSDETIATVMAFAKRIGKVPVLAGNCEGFIGNRILKIYGQEADLILEEGATPWQVDKALKGFGFPMGLYLMRDMSGLDVGWRMRQGRIEAGALDTSSAEYPPLADQLCEAGRFGQKTGAGYYRYEGRDATPDPEVEQILATIAQKKGTPRRSFTDEEIVEQILSAMVNEGAKILEEGIAQRSSDIDVTYIYGYGFPKHRGGPMFWASQLGLGRILEVVRANHARFGDRWKPARLLEARVTAGQDWDGKPVASAR</sequence>
<comment type="catalytic activity">
    <reaction evidence="12">
        <text>a (3S)-3-hydroxyacyl-CoA + NAD(+) = a 3-oxoacyl-CoA + NADH + H(+)</text>
        <dbReference type="Rhea" id="RHEA:22432"/>
        <dbReference type="ChEBI" id="CHEBI:15378"/>
        <dbReference type="ChEBI" id="CHEBI:57318"/>
        <dbReference type="ChEBI" id="CHEBI:57540"/>
        <dbReference type="ChEBI" id="CHEBI:57945"/>
        <dbReference type="ChEBI" id="CHEBI:90726"/>
        <dbReference type="EC" id="1.1.1.35"/>
    </reaction>
</comment>
<dbReference type="CDD" id="cd06558">
    <property type="entry name" value="crotonase-like"/>
    <property type="match status" value="1"/>
</dbReference>
<evidence type="ECO:0000259" key="13">
    <source>
        <dbReference type="Pfam" id="PF00725"/>
    </source>
</evidence>
<dbReference type="InterPro" id="IPR029045">
    <property type="entry name" value="ClpP/crotonase-like_dom_sf"/>
</dbReference>
<gene>
    <name evidence="15" type="ORF">M9978_12640</name>
</gene>
<keyword evidence="16" id="KW-1185">Reference proteome</keyword>
<dbReference type="GO" id="GO:0016853">
    <property type="term" value="F:isomerase activity"/>
    <property type="evidence" value="ECO:0007669"/>
    <property type="project" value="UniProtKB-KW"/>
</dbReference>
<feature type="domain" description="3-hydroxyacyl-CoA dehydrogenase C-terminal" evidence="13">
    <location>
        <begin position="611"/>
        <end position="695"/>
    </location>
</feature>
<dbReference type="InterPro" id="IPR006176">
    <property type="entry name" value="3-OHacyl-CoA_DH_NAD-bd"/>
</dbReference>
<keyword evidence="5" id="KW-0560">Oxidoreductase</keyword>
<evidence type="ECO:0000256" key="7">
    <source>
        <dbReference type="ARBA" id="ARBA00023098"/>
    </source>
</evidence>
<dbReference type="GO" id="GO:0016042">
    <property type="term" value="P:lipid catabolic process"/>
    <property type="evidence" value="ECO:0007669"/>
    <property type="project" value="UniProtKB-KW"/>
</dbReference>
<evidence type="ECO:0000256" key="12">
    <source>
        <dbReference type="ARBA" id="ARBA00049556"/>
    </source>
</evidence>
<dbReference type="AlphaFoldDB" id="A0A9X2KLX2"/>
<evidence type="ECO:0000313" key="16">
    <source>
        <dbReference type="Proteomes" id="UP001139451"/>
    </source>
</evidence>
<evidence type="ECO:0000313" key="15">
    <source>
        <dbReference type="EMBL" id="MCP3731275.1"/>
    </source>
</evidence>
<dbReference type="SUPFAM" id="SSF52096">
    <property type="entry name" value="ClpP/crotonase"/>
    <property type="match status" value="1"/>
</dbReference>
<keyword evidence="9" id="KW-0413">Isomerase</keyword>
<dbReference type="InterPro" id="IPR001753">
    <property type="entry name" value="Enoyl-CoA_hydra/iso"/>
</dbReference>
<keyword evidence="7" id="KW-0443">Lipid metabolism</keyword>
<dbReference type="Pfam" id="PF00378">
    <property type="entry name" value="ECH_1"/>
    <property type="match status" value="1"/>
</dbReference>
<evidence type="ECO:0000259" key="14">
    <source>
        <dbReference type="Pfam" id="PF02737"/>
    </source>
</evidence>
<dbReference type="Pfam" id="PF02737">
    <property type="entry name" value="3HCDH_N"/>
    <property type="match status" value="1"/>
</dbReference>
<dbReference type="GO" id="GO:0004300">
    <property type="term" value="F:enoyl-CoA hydratase activity"/>
    <property type="evidence" value="ECO:0007669"/>
    <property type="project" value="UniProtKB-ARBA"/>
</dbReference>
<keyword evidence="8" id="KW-0576">Peroxisome</keyword>
<evidence type="ECO:0000256" key="3">
    <source>
        <dbReference type="ARBA" id="ARBA00022832"/>
    </source>
</evidence>
<keyword evidence="4" id="KW-0442">Lipid degradation</keyword>
<dbReference type="InterPro" id="IPR006108">
    <property type="entry name" value="3HC_DH_C"/>
</dbReference>
<evidence type="ECO:0000256" key="10">
    <source>
        <dbReference type="ARBA" id="ARBA00023239"/>
    </source>
</evidence>
<accession>A0A9X2KLX2</accession>
<dbReference type="InterPro" id="IPR036291">
    <property type="entry name" value="NAD(P)-bd_dom_sf"/>
</dbReference>
<reference evidence="15" key="1">
    <citation type="submission" date="2022-05" db="EMBL/GenBank/DDBJ databases">
        <title>Sphingomonas sp. strain MG17 Genome sequencing and assembly.</title>
        <authorList>
            <person name="Kim I."/>
        </authorList>
    </citation>
    <scope>NUCLEOTIDE SEQUENCE</scope>
    <source>
        <strain evidence="15">MG17</strain>
    </source>
</reference>
<comment type="subcellular location">
    <subcellularLocation>
        <location evidence="1">Peroxisome</location>
    </subcellularLocation>
</comment>
<dbReference type="Gene3D" id="3.40.50.720">
    <property type="entry name" value="NAD(P)-binding Rossmann-like Domain"/>
    <property type="match status" value="1"/>
</dbReference>
<evidence type="ECO:0000256" key="8">
    <source>
        <dbReference type="ARBA" id="ARBA00023140"/>
    </source>
</evidence>
<comment type="pathway">
    <text evidence="2">Lipid metabolism; fatty acid beta-oxidation.</text>
</comment>
<dbReference type="Gene3D" id="1.10.1040.50">
    <property type="match status" value="1"/>
</dbReference>
<dbReference type="PANTHER" id="PTHR23309:SF51">
    <property type="entry name" value="3-HYDROXYACYL-COA DEHYDROGENASE-RELATED"/>
    <property type="match status" value="1"/>
</dbReference>
<evidence type="ECO:0000256" key="4">
    <source>
        <dbReference type="ARBA" id="ARBA00022963"/>
    </source>
</evidence>
<dbReference type="InterPro" id="IPR008927">
    <property type="entry name" value="6-PGluconate_DH-like_C_sf"/>
</dbReference>
<comment type="caution">
    <text evidence="15">The sequence shown here is derived from an EMBL/GenBank/DDBJ whole genome shotgun (WGS) entry which is preliminary data.</text>
</comment>
<dbReference type="Proteomes" id="UP001139451">
    <property type="component" value="Unassembled WGS sequence"/>
</dbReference>
<dbReference type="EMBL" id="JAMLDX010000009">
    <property type="protein sequence ID" value="MCP3731275.1"/>
    <property type="molecule type" value="Genomic_DNA"/>
</dbReference>
<feature type="domain" description="3-hydroxyacyl-CoA dehydrogenase C-terminal" evidence="13">
    <location>
        <begin position="481"/>
        <end position="577"/>
    </location>
</feature>
<evidence type="ECO:0000256" key="9">
    <source>
        <dbReference type="ARBA" id="ARBA00023235"/>
    </source>
</evidence>
<dbReference type="Pfam" id="PF00725">
    <property type="entry name" value="3HCDH"/>
    <property type="match status" value="2"/>
</dbReference>
<protein>
    <submittedName>
        <fullName evidence="15">3-hydroxyacyl-CoA dehydrogenase NAD-binding domain-containing protein</fullName>
    </submittedName>
</protein>
<keyword evidence="6" id="KW-0520">NAD</keyword>
<keyword evidence="11" id="KW-0511">Multifunctional enzyme</keyword>